<dbReference type="EMBL" id="JAQIIO010000011">
    <property type="protein sequence ID" value="MDA5095547.1"/>
    <property type="molecule type" value="Genomic_DNA"/>
</dbReference>
<organism evidence="1 2">
    <name type="scientific">Aliiroseovarius salicola</name>
    <dbReference type="NCBI Taxonomy" id="3009082"/>
    <lineage>
        <taxon>Bacteria</taxon>
        <taxon>Pseudomonadati</taxon>
        <taxon>Pseudomonadota</taxon>
        <taxon>Alphaproteobacteria</taxon>
        <taxon>Rhodobacterales</taxon>
        <taxon>Paracoccaceae</taxon>
        <taxon>Aliiroseovarius</taxon>
    </lineage>
</organism>
<proteinExistence type="predicted"/>
<dbReference type="Gene3D" id="1.10.357.10">
    <property type="entry name" value="Tetracycline Repressor, domain 2"/>
    <property type="match status" value="1"/>
</dbReference>
<name>A0ABT4W4U4_9RHOB</name>
<gene>
    <name evidence="1" type="ORF">O2N63_15770</name>
</gene>
<dbReference type="RefSeq" id="WP_271055256.1">
    <property type="nucleotide sequence ID" value="NZ_JAQIIO010000011.1"/>
</dbReference>
<accession>A0ABT4W4U4</accession>
<dbReference type="InterPro" id="IPR009057">
    <property type="entry name" value="Homeodomain-like_sf"/>
</dbReference>
<comment type="caution">
    <text evidence="1">The sequence shown here is derived from an EMBL/GenBank/DDBJ whole genome shotgun (WGS) entry which is preliminary data.</text>
</comment>
<protein>
    <submittedName>
        <fullName evidence="1">TetR/AcrR family transcriptional regulator</fullName>
    </submittedName>
</protein>
<dbReference type="Proteomes" id="UP001528040">
    <property type="component" value="Unassembled WGS sequence"/>
</dbReference>
<evidence type="ECO:0000313" key="1">
    <source>
        <dbReference type="EMBL" id="MDA5095547.1"/>
    </source>
</evidence>
<keyword evidence="2" id="KW-1185">Reference proteome</keyword>
<reference evidence="1 2" key="1">
    <citation type="submission" date="2023-01" db="EMBL/GenBank/DDBJ databases">
        <authorList>
            <person name="Yoon J.-W."/>
        </authorList>
    </citation>
    <scope>NUCLEOTIDE SEQUENCE [LARGE SCALE GENOMIC DNA]</scope>
    <source>
        <strain evidence="1 2">KMU-50</strain>
    </source>
</reference>
<sequence>MTNEQTRPRGSRELWLEAAYDLLVSGGIEAVKVMPLAKRLNLTRTGFYWFFDDVAELHDAMIQRWEAKNTGNLIARCEMDADNICEALFNLTDCWFDPSLFDARLDLAIRNWARTNPELERRLNIADERRRQAVSELFSRFDYSAAQAEVRGMTVMYTQIGYISMQVQEDPQERLERVQHYIELFSGVRPAQRDVERFMARHMAEVIPKL</sequence>
<dbReference type="SUPFAM" id="SSF46689">
    <property type="entry name" value="Homeodomain-like"/>
    <property type="match status" value="1"/>
</dbReference>
<evidence type="ECO:0000313" key="2">
    <source>
        <dbReference type="Proteomes" id="UP001528040"/>
    </source>
</evidence>